<dbReference type="SMART" id="SM00436">
    <property type="entry name" value="TOP1Bc"/>
    <property type="match status" value="1"/>
</dbReference>
<dbReference type="PRINTS" id="PR00417">
    <property type="entry name" value="PRTPISMRASEI"/>
</dbReference>
<reference evidence="15 16" key="1">
    <citation type="journal article" date="2012" name="J. Bacteriol.">
        <title>Genome of Bacillus macauensis ZFHKF-1, a Long-Chain-Forming Bacterium.</title>
        <authorList>
            <person name="Cai L."/>
            <person name="Zhang T."/>
        </authorList>
    </citation>
    <scope>NUCLEOTIDE SEQUENCE [LARGE SCALE GENOMIC DNA]</scope>
    <source>
        <strain evidence="15 16">ZFHKF-1</strain>
    </source>
</reference>
<sequence>MKALVLAEKPSVARDLARVLGCTQTSKHFIEGPHYVVTWALGHLVELKMPEDYNKEYKTWRMEDLPIIPKEMGLKLISGVRHQYKGIESLAKRKDISSFIIATDAGREGELVARWILEKLRWKKPVKRLWISSQTDRAIKDGFKQLKPAAQYDTLYQSAVCRSEADWLIGLNVTRALTTKYNEQLSAGRVQTPALSMILEREKEIKAFVPKEYWTIQAKLGPFLATWEKNGERRLFDRKVAEEIVAQAKQQKATVHSLQKKEKIESQPLPYDLTELQRDANRRFGFSAKKTAGVLQNLYERYKLVTYPRTDSKYLTIDMKNTMNDRLQALSSSYREEVQPALKNKGQVLLKKVFNNEKVTDHHAIIPTDEPPHLGDLSNDERKVYDMIVRRFLALFYAPFQSETVTATLHVNRETFSVKETTVTNLGFKSVTGKDAEQPLSTSIRSVKEGQAYTVSSCELTKKLTEPPARYNEADLLSKMEKYGLGTPATRADIIERLLSTETIDRQNNRLHPTPKGKQLIDLVNEALKSPELTAKWEKELENIARGKGDPQDFLTNIRNQTQALVSEIKKSDQTYKAHNLTGSKCPECGSFMKEVKGRDGKMLVCSSRECGYRKRKEAKLSNRRCPQCKKKMEMHKGKAGLYFQCRPCNVVEKAEDKKKSVSKREERQLMKKYTAKEEAPLGNSLADALKAALENKE</sequence>
<dbReference type="GO" id="GO:0003917">
    <property type="term" value="F:DNA topoisomerase type I (single strand cut, ATP-independent) activity"/>
    <property type="evidence" value="ECO:0007669"/>
    <property type="project" value="UniProtKB-EC"/>
</dbReference>
<feature type="domain" description="Topo IA-type catalytic" evidence="14">
    <location>
        <begin position="152"/>
        <end position="566"/>
    </location>
</feature>
<dbReference type="EC" id="5.6.2.1" evidence="3"/>
<dbReference type="OrthoDB" id="9803554at2"/>
<dbReference type="GO" id="GO:0046872">
    <property type="term" value="F:metal ion binding"/>
    <property type="evidence" value="ECO:0007669"/>
    <property type="project" value="UniProtKB-KW"/>
</dbReference>
<dbReference type="CDD" id="cd00186">
    <property type="entry name" value="TOP1Ac"/>
    <property type="match status" value="1"/>
</dbReference>
<dbReference type="RefSeq" id="WP_007201633.1">
    <property type="nucleotide sequence ID" value="NZ_AKKV01000024.1"/>
</dbReference>
<evidence type="ECO:0000256" key="6">
    <source>
        <dbReference type="ARBA" id="ARBA00023029"/>
    </source>
</evidence>
<evidence type="ECO:0000313" key="16">
    <source>
        <dbReference type="Proteomes" id="UP000004080"/>
    </source>
</evidence>
<dbReference type="CDD" id="cd03362">
    <property type="entry name" value="TOPRIM_TopoIA_TopoIII"/>
    <property type="match status" value="1"/>
</dbReference>
<evidence type="ECO:0000256" key="10">
    <source>
        <dbReference type="ARBA" id="ARBA00031985"/>
    </source>
</evidence>
<dbReference type="GO" id="GO:0003677">
    <property type="term" value="F:DNA binding"/>
    <property type="evidence" value="ECO:0007669"/>
    <property type="project" value="UniProtKB-KW"/>
</dbReference>
<dbReference type="InterPro" id="IPR013825">
    <property type="entry name" value="Topo_IA_cen_sub2"/>
</dbReference>
<dbReference type="GO" id="GO:0006265">
    <property type="term" value="P:DNA topological change"/>
    <property type="evidence" value="ECO:0007669"/>
    <property type="project" value="InterPro"/>
</dbReference>
<dbReference type="SUPFAM" id="SSF56712">
    <property type="entry name" value="Prokaryotic type I DNA topoisomerase"/>
    <property type="match status" value="1"/>
</dbReference>
<dbReference type="InterPro" id="IPR023406">
    <property type="entry name" value="Topo_IA_AS"/>
</dbReference>
<dbReference type="PROSITE" id="PS52039">
    <property type="entry name" value="TOPO_IA_2"/>
    <property type="match status" value="1"/>
</dbReference>
<protein>
    <recommendedName>
        <fullName evidence="3">DNA topoisomerase</fullName>
        <ecNumber evidence="3">5.6.2.1</ecNumber>
    </recommendedName>
    <alternativeName>
        <fullName evidence="12">Omega-protein</fullName>
    </alternativeName>
    <alternativeName>
        <fullName evidence="11">Relaxing enzyme</fullName>
    </alternativeName>
    <alternativeName>
        <fullName evidence="9">Swivelase</fullName>
    </alternativeName>
    <alternativeName>
        <fullName evidence="10">Untwisting enzyme</fullName>
    </alternativeName>
</protein>
<dbReference type="GO" id="GO:0043597">
    <property type="term" value="C:cytoplasmic replication fork"/>
    <property type="evidence" value="ECO:0007669"/>
    <property type="project" value="TreeGrafter"/>
</dbReference>
<organism evidence="15 16">
    <name type="scientific">Fictibacillus macauensis ZFHKF-1</name>
    <dbReference type="NCBI Taxonomy" id="1196324"/>
    <lineage>
        <taxon>Bacteria</taxon>
        <taxon>Bacillati</taxon>
        <taxon>Bacillota</taxon>
        <taxon>Bacilli</taxon>
        <taxon>Bacillales</taxon>
        <taxon>Fictibacillaceae</taxon>
        <taxon>Fictibacillus</taxon>
    </lineage>
</organism>
<evidence type="ECO:0000259" key="13">
    <source>
        <dbReference type="PROSITE" id="PS50880"/>
    </source>
</evidence>
<keyword evidence="8 15" id="KW-0413">Isomerase</keyword>
<evidence type="ECO:0000256" key="11">
    <source>
        <dbReference type="ARBA" id="ARBA00032235"/>
    </source>
</evidence>
<dbReference type="Pfam" id="PF01751">
    <property type="entry name" value="Toprim"/>
    <property type="match status" value="1"/>
</dbReference>
<gene>
    <name evidence="15" type="ORF">A374_07699</name>
</gene>
<dbReference type="GO" id="GO:0006281">
    <property type="term" value="P:DNA repair"/>
    <property type="evidence" value="ECO:0007669"/>
    <property type="project" value="TreeGrafter"/>
</dbReference>
<evidence type="ECO:0000256" key="1">
    <source>
        <dbReference type="ARBA" id="ARBA00000213"/>
    </source>
</evidence>
<evidence type="ECO:0000256" key="12">
    <source>
        <dbReference type="ARBA" id="ARBA00032877"/>
    </source>
</evidence>
<accession>I8J1T8</accession>
<dbReference type="InterPro" id="IPR003602">
    <property type="entry name" value="Topo_IA_DNA-bd_dom"/>
</dbReference>
<dbReference type="Pfam" id="PF01131">
    <property type="entry name" value="Topoisom_bac"/>
    <property type="match status" value="1"/>
</dbReference>
<dbReference type="NCBIfam" id="NF005829">
    <property type="entry name" value="PRK07726.1"/>
    <property type="match status" value="1"/>
</dbReference>
<comment type="catalytic activity">
    <reaction evidence="1">
        <text>ATP-independent breakage of single-stranded DNA, followed by passage and rejoining.</text>
        <dbReference type="EC" id="5.6.2.1"/>
    </reaction>
</comment>
<dbReference type="InterPro" id="IPR000380">
    <property type="entry name" value="Topo_IA"/>
</dbReference>
<keyword evidence="5" id="KW-0460">Magnesium</keyword>
<comment type="similarity">
    <text evidence="2">Belongs to the type IA topoisomerase family.</text>
</comment>
<dbReference type="AlphaFoldDB" id="I8J1T8"/>
<dbReference type="InterPro" id="IPR006171">
    <property type="entry name" value="TOPRIM_dom"/>
</dbReference>
<dbReference type="InterPro" id="IPR023405">
    <property type="entry name" value="Topo_IA_core_domain"/>
</dbReference>
<proteinExistence type="inferred from homology"/>
<feature type="domain" description="Toprim" evidence="13">
    <location>
        <begin position="2"/>
        <end position="135"/>
    </location>
</feature>
<keyword evidence="4" id="KW-0479">Metal-binding</keyword>
<dbReference type="InterPro" id="IPR013497">
    <property type="entry name" value="Topo_IA_cen"/>
</dbReference>
<name>I8J1T8_9BACL</name>
<dbReference type="PATRIC" id="fig|1196324.3.peg.1578"/>
<dbReference type="Gene3D" id="1.10.290.10">
    <property type="entry name" value="Topoisomerase I, domain 4"/>
    <property type="match status" value="1"/>
</dbReference>
<dbReference type="Gene3D" id="3.40.50.140">
    <property type="match status" value="1"/>
</dbReference>
<comment type="caution">
    <text evidence="15">The sequence shown here is derived from an EMBL/GenBank/DDBJ whole genome shotgun (WGS) entry which is preliminary data.</text>
</comment>
<evidence type="ECO:0000256" key="7">
    <source>
        <dbReference type="ARBA" id="ARBA00023125"/>
    </source>
</evidence>
<dbReference type="SMART" id="SM00437">
    <property type="entry name" value="TOP1Ac"/>
    <property type="match status" value="1"/>
</dbReference>
<dbReference type="PANTHER" id="PTHR11390">
    <property type="entry name" value="PROKARYOTIC DNA TOPOISOMERASE"/>
    <property type="match status" value="1"/>
</dbReference>
<dbReference type="PROSITE" id="PS50880">
    <property type="entry name" value="TOPRIM"/>
    <property type="match status" value="1"/>
</dbReference>
<evidence type="ECO:0000259" key="14">
    <source>
        <dbReference type="PROSITE" id="PS52039"/>
    </source>
</evidence>
<dbReference type="InterPro" id="IPR003601">
    <property type="entry name" value="Topo_IA_2"/>
</dbReference>
<evidence type="ECO:0000256" key="8">
    <source>
        <dbReference type="ARBA" id="ARBA00023235"/>
    </source>
</evidence>
<evidence type="ECO:0000256" key="2">
    <source>
        <dbReference type="ARBA" id="ARBA00009446"/>
    </source>
</evidence>
<keyword evidence="16" id="KW-1185">Reference proteome</keyword>
<dbReference type="NCBIfam" id="TIGR01056">
    <property type="entry name" value="topB"/>
    <property type="match status" value="1"/>
</dbReference>
<dbReference type="Gene3D" id="2.70.20.10">
    <property type="entry name" value="Topoisomerase I, domain 3"/>
    <property type="match status" value="1"/>
</dbReference>
<dbReference type="Gene3D" id="1.10.460.10">
    <property type="entry name" value="Topoisomerase I, domain 2"/>
    <property type="match status" value="1"/>
</dbReference>
<keyword evidence="6" id="KW-0799">Topoisomerase</keyword>
<dbReference type="SMART" id="SM00493">
    <property type="entry name" value="TOPRIM"/>
    <property type="match status" value="1"/>
</dbReference>
<keyword evidence="7" id="KW-0238">DNA-binding</keyword>
<evidence type="ECO:0000256" key="3">
    <source>
        <dbReference type="ARBA" id="ARBA00012891"/>
    </source>
</evidence>
<evidence type="ECO:0000313" key="15">
    <source>
        <dbReference type="EMBL" id="EIT85701.1"/>
    </source>
</evidence>
<dbReference type="InterPro" id="IPR013824">
    <property type="entry name" value="Topo_IA_cen_sub1"/>
</dbReference>
<evidence type="ECO:0000256" key="9">
    <source>
        <dbReference type="ARBA" id="ARBA00030003"/>
    </source>
</evidence>
<evidence type="ECO:0000256" key="5">
    <source>
        <dbReference type="ARBA" id="ARBA00022842"/>
    </source>
</evidence>
<dbReference type="PANTHER" id="PTHR11390:SF21">
    <property type="entry name" value="DNA TOPOISOMERASE 3-ALPHA"/>
    <property type="match status" value="1"/>
</dbReference>
<dbReference type="InterPro" id="IPR034144">
    <property type="entry name" value="TOPRIM_TopoIII"/>
</dbReference>
<dbReference type="EMBL" id="AKKV01000024">
    <property type="protein sequence ID" value="EIT85701.1"/>
    <property type="molecule type" value="Genomic_DNA"/>
</dbReference>
<dbReference type="InterPro" id="IPR013826">
    <property type="entry name" value="Topo_IA_cen_sub3"/>
</dbReference>
<dbReference type="InterPro" id="IPR005738">
    <property type="entry name" value="TopoIII"/>
</dbReference>
<dbReference type="Proteomes" id="UP000004080">
    <property type="component" value="Unassembled WGS sequence"/>
</dbReference>
<dbReference type="STRING" id="1196324.A374_07699"/>
<dbReference type="eggNOG" id="COG0550">
    <property type="taxonomic scope" value="Bacteria"/>
</dbReference>
<dbReference type="GO" id="GO:0006310">
    <property type="term" value="P:DNA recombination"/>
    <property type="evidence" value="ECO:0007669"/>
    <property type="project" value="TreeGrafter"/>
</dbReference>
<evidence type="ECO:0000256" key="4">
    <source>
        <dbReference type="ARBA" id="ARBA00022723"/>
    </source>
</evidence>
<dbReference type="PROSITE" id="PS00396">
    <property type="entry name" value="TOPO_IA_1"/>
    <property type="match status" value="1"/>
</dbReference>